<dbReference type="AlphaFoldDB" id="A0A6N2WTJ5"/>
<evidence type="ECO:0000256" key="8">
    <source>
        <dbReference type="ARBA" id="ARBA00031306"/>
    </source>
</evidence>
<dbReference type="Pfam" id="PF02424">
    <property type="entry name" value="ApbE"/>
    <property type="match status" value="1"/>
</dbReference>
<sequence>MQHTIQHIYKTHDNDGLLYAWFSSMHTRVDIILSCQKSEKELMSAVNHIYDTLCQLERTANYYDPSSELALVNQAASTTPVVISQSLFSMIALCIEYHKKTIGCFDITIHSENYNQDTIHSIHLSPEASSIFFHQAGTAINLSGFLKGYALDRIKEIVNTHRIGNALISIGNSSILALGNHPSGMGWKVGFRNQTNSVQSDKDQSILLNNECLTTSGNDSCERKHIISPWSGQPLEGVRQVAVVTNDGTTGEVLSTSLFVANQEQRKVLTTAEFLPSIIIDL</sequence>
<keyword evidence="7 10" id="KW-0460">Magnesium</keyword>
<evidence type="ECO:0000256" key="11">
    <source>
        <dbReference type="PIRSR" id="PIRSR006268-2"/>
    </source>
</evidence>
<keyword evidence="12" id="KW-0449">Lipoprotein</keyword>
<proteinExistence type="inferred from homology"/>
<dbReference type="GO" id="GO:0016740">
    <property type="term" value="F:transferase activity"/>
    <property type="evidence" value="ECO:0007669"/>
    <property type="project" value="UniProtKB-UniRule"/>
</dbReference>
<evidence type="ECO:0000256" key="7">
    <source>
        <dbReference type="ARBA" id="ARBA00022842"/>
    </source>
</evidence>
<gene>
    <name evidence="12" type="primary">apbE_2</name>
    <name evidence="12" type="ORF">BFLFYP10_03434</name>
</gene>
<dbReference type="PANTHER" id="PTHR30040:SF2">
    <property type="entry name" value="FAD:PROTEIN FMN TRANSFERASE"/>
    <property type="match status" value="1"/>
</dbReference>
<dbReference type="RefSeq" id="WP_156730409.1">
    <property type="nucleotide sequence ID" value="NZ_CACRSZ010000075.1"/>
</dbReference>
<dbReference type="EC" id="2.7.1.180" evidence="1 10"/>
<keyword evidence="3 10" id="KW-0285">Flavoprotein</keyword>
<keyword evidence="5 10" id="KW-0479">Metal-binding</keyword>
<evidence type="ECO:0000256" key="2">
    <source>
        <dbReference type="ARBA" id="ARBA00016337"/>
    </source>
</evidence>
<evidence type="ECO:0000256" key="4">
    <source>
        <dbReference type="ARBA" id="ARBA00022679"/>
    </source>
</evidence>
<evidence type="ECO:0000313" key="12">
    <source>
        <dbReference type="EMBL" id="VYT45104.1"/>
    </source>
</evidence>
<dbReference type="Gene3D" id="3.10.520.10">
    <property type="entry name" value="ApbE-like domains"/>
    <property type="match status" value="1"/>
</dbReference>
<evidence type="ECO:0000256" key="3">
    <source>
        <dbReference type="ARBA" id="ARBA00022630"/>
    </source>
</evidence>
<dbReference type="PANTHER" id="PTHR30040">
    <property type="entry name" value="THIAMINE BIOSYNTHESIS LIPOPROTEIN APBE"/>
    <property type="match status" value="1"/>
</dbReference>
<dbReference type="InterPro" id="IPR003374">
    <property type="entry name" value="ApbE-like_sf"/>
</dbReference>
<evidence type="ECO:0000256" key="5">
    <source>
        <dbReference type="ARBA" id="ARBA00022723"/>
    </source>
</evidence>
<evidence type="ECO:0000256" key="10">
    <source>
        <dbReference type="PIRNR" id="PIRNR006268"/>
    </source>
</evidence>
<reference evidence="12" key="1">
    <citation type="submission" date="2019-11" db="EMBL/GenBank/DDBJ databases">
        <authorList>
            <person name="Feng L."/>
        </authorList>
    </citation>
    <scope>NUCLEOTIDE SEQUENCE</scope>
    <source>
        <strain evidence="12">BfaecisLFYP10</strain>
    </source>
</reference>
<accession>A0A6N2WTJ5</accession>
<keyword evidence="6 10" id="KW-0274">FAD</keyword>
<organism evidence="12">
    <name type="scientific">Bacteroides faecis</name>
    <dbReference type="NCBI Taxonomy" id="674529"/>
    <lineage>
        <taxon>Bacteria</taxon>
        <taxon>Pseudomonadati</taxon>
        <taxon>Bacteroidota</taxon>
        <taxon>Bacteroidia</taxon>
        <taxon>Bacteroidales</taxon>
        <taxon>Bacteroidaceae</taxon>
        <taxon>Bacteroides</taxon>
    </lineage>
</organism>
<comment type="similarity">
    <text evidence="10">Belongs to the ApbE family.</text>
</comment>
<evidence type="ECO:0000256" key="1">
    <source>
        <dbReference type="ARBA" id="ARBA00011955"/>
    </source>
</evidence>
<dbReference type="PIRSF" id="PIRSF006268">
    <property type="entry name" value="ApbE"/>
    <property type="match status" value="1"/>
</dbReference>
<evidence type="ECO:0000256" key="6">
    <source>
        <dbReference type="ARBA" id="ARBA00022827"/>
    </source>
</evidence>
<feature type="binding site" evidence="11">
    <location>
        <position position="256"/>
    </location>
    <ligand>
        <name>Mg(2+)</name>
        <dbReference type="ChEBI" id="CHEBI:18420"/>
    </ligand>
</feature>
<protein>
    <recommendedName>
        <fullName evidence="2 10">FAD:protein FMN transferase</fullName>
        <ecNumber evidence="1 10">2.7.1.180</ecNumber>
    </recommendedName>
    <alternativeName>
        <fullName evidence="8 10">Flavin transferase</fullName>
    </alternativeName>
</protein>
<dbReference type="EMBL" id="CACRSZ010000075">
    <property type="protein sequence ID" value="VYT45104.1"/>
    <property type="molecule type" value="Genomic_DNA"/>
</dbReference>
<keyword evidence="4 10" id="KW-0808">Transferase</keyword>
<dbReference type="InterPro" id="IPR024932">
    <property type="entry name" value="ApbE"/>
</dbReference>
<dbReference type="GO" id="GO:0046872">
    <property type="term" value="F:metal ion binding"/>
    <property type="evidence" value="ECO:0007669"/>
    <property type="project" value="UniProtKB-UniRule"/>
</dbReference>
<comment type="cofactor">
    <cofactor evidence="11">
        <name>Mg(2+)</name>
        <dbReference type="ChEBI" id="CHEBI:18420"/>
    </cofactor>
    <cofactor evidence="11">
        <name>Mn(2+)</name>
        <dbReference type="ChEBI" id="CHEBI:29035"/>
    </cofactor>
    <text evidence="11">Magnesium. Can also use manganese.</text>
</comment>
<dbReference type="SUPFAM" id="SSF143631">
    <property type="entry name" value="ApbE-like"/>
    <property type="match status" value="1"/>
</dbReference>
<name>A0A6N2WTJ5_9BACE</name>
<evidence type="ECO:0000256" key="9">
    <source>
        <dbReference type="ARBA" id="ARBA00048540"/>
    </source>
</evidence>
<feature type="binding site" evidence="11">
    <location>
        <position position="144"/>
    </location>
    <ligand>
        <name>Mg(2+)</name>
        <dbReference type="ChEBI" id="CHEBI:18420"/>
    </ligand>
</feature>
<comment type="catalytic activity">
    <reaction evidence="9 10">
        <text>L-threonyl-[protein] + FAD = FMN-L-threonyl-[protein] + AMP + H(+)</text>
        <dbReference type="Rhea" id="RHEA:36847"/>
        <dbReference type="Rhea" id="RHEA-COMP:11060"/>
        <dbReference type="Rhea" id="RHEA-COMP:11061"/>
        <dbReference type="ChEBI" id="CHEBI:15378"/>
        <dbReference type="ChEBI" id="CHEBI:30013"/>
        <dbReference type="ChEBI" id="CHEBI:57692"/>
        <dbReference type="ChEBI" id="CHEBI:74257"/>
        <dbReference type="ChEBI" id="CHEBI:456215"/>
        <dbReference type="EC" id="2.7.1.180"/>
    </reaction>
</comment>